<dbReference type="AlphaFoldDB" id="A0ABD0M179"/>
<keyword evidence="2" id="KW-1185">Reference proteome</keyword>
<dbReference type="Proteomes" id="UP001519460">
    <property type="component" value="Unassembled WGS sequence"/>
</dbReference>
<name>A0ABD0M179_9CAEN</name>
<evidence type="ECO:0000313" key="1">
    <source>
        <dbReference type="EMBL" id="KAK7504972.1"/>
    </source>
</evidence>
<dbReference type="EMBL" id="JACVVK020000013">
    <property type="protein sequence ID" value="KAK7504972.1"/>
    <property type="molecule type" value="Genomic_DNA"/>
</dbReference>
<gene>
    <name evidence="1" type="ORF">BaRGS_00004000</name>
</gene>
<organism evidence="1 2">
    <name type="scientific">Batillaria attramentaria</name>
    <dbReference type="NCBI Taxonomy" id="370345"/>
    <lineage>
        <taxon>Eukaryota</taxon>
        <taxon>Metazoa</taxon>
        <taxon>Spiralia</taxon>
        <taxon>Lophotrochozoa</taxon>
        <taxon>Mollusca</taxon>
        <taxon>Gastropoda</taxon>
        <taxon>Caenogastropoda</taxon>
        <taxon>Sorbeoconcha</taxon>
        <taxon>Cerithioidea</taxon>
        <taxon>Batillariidae</taxon>
        <taxon>Batillaria</taxon>
    </lineage>
</organism>
<reference evidence="1 2" key="1">
    <citation type="journal article" date="2023" name="Sci. Data">
        <title>Genome assembly of the Korean intertidal mud-creeper Batillaria attramentaria.</title>
        <authorList>
            <person name="Patra A.K."/>
            <person name="Ho P.T."/>
            <person name="Jun S."/>
            <person name="Lee S.J."/>
            <person name="Kim Y."/>
            <person name="Won Y.J."/>
        </authorList>
    </citation>
    <scope>NUCLEOTIDE SEQUENCE [LARGE SCALE GENOMIC DNA]</scope>
    <source>
        <strain evidence="1">Wonlab-2016</strain>
    </source>
</reference>
<evidence type="ECO:0000313" key="2">
    <source>
        <dbReference type="Proteomes" id="UP001519460"/>
    </source>
</evidence>
<protein>
    <submittedName>
        <fullName evidence="1">Uncharacterized protein</fullName>
    </submittedName>
</protein>
<sequence length="155" mass="17207">MTDDVHVVVSALLQREISCKTKCLHEIARRVSPKPINGDADHFLKVPKTLPGNSFEETLSYICAPEGHDLNCSFWSSFLGGGGTNLATEEHLRRWSSRHRMGSPRTCSSETVLAAGAHLRTLVVTPTYGVTRFSHQVFLGQPQRTEKKGSHYANF</sequence>
<proteinExistence type="predicted"/>
<comment type="caution">
    <text evidence="1">The sequence shown here is derived from an EMBL/GenBank/DDBJ whole genome shotgun (WGS) entry which is preliminary data.</text>
</comment>
<accession>A0ABD0M179</accession>